<comment type="caution">
    <text evidence="1">The sequence shown here is derived from an EMBL/GenBank/DDBJ whole genome shotgun (WGS) entry which is preliminary data.</text>
</comment>
<sequence length="226" mass="25382">MDYALVFGHGYTACADEKAVAWFGMNLETLHTHAILIDEISSWCGAPQGSGPVSVDSIINNSYALAQNALEGKTNHWWIKDERVKDELRPEWMKKRHATELRGIIERILCAGSAGEKTVAQVVQNIMPLRRFFVTKGERYMGIGPASVKPGDKVYVLAGCNFPLILREIVDENGDRNGEFELIGEAYVHGIMAGEAISRIKETTWWEDLAWWNSGKSVKWSEITIR</sequence>
<evidence type="ECO:0000313" key="1">
    <source>
        <dbReference type="EMBL" id="KAF4861840.1"/>
    </source>
</evidence>
<proteinExistence type="predicted"/>
<evidence type="ECO:0000313" key="2">
    <source>
        <dbReference type="Proteomes" id="UP000711996"/>
    </source>
</evidence>
<dbReference type="OrthoDB" id="2157530at2759"/>
<organism evidence="1 2">
    <name type="scientific">Colletotrichum siamense</name>
    <name type="common">Anthracnose fungus</name>
    <dbReference type="NCBI Taxonomy" id="690259"/>
    <lineage>
        <taxon>Eukaryota</taxon>
        <taxon>Fungi</taxon>
        <taxon>Dikarya</taxon>
        <taxon>Ascomycota</taxon>
        <taxon>Pezizomycotina</taxon>
        <taxon>Sordariomycetes</taxon>
        <taxon>Hypocreomycetidae</taxon>
        <taxon>Glomerellales</taxon>
        <taxon>Glomerellaceae</taxon>
        <taxon>Colletotrichum</taxon>
        <taxon>Colletotrichum gloeosporioides species complex</taxon>
    </lineage>
</organism>
<dbReference type="Proteomes" id="UP000711996">
    <property type="component" value="Unassembled WGS sequence"/>
</dbReference>
<dbReference type="InterPro" id="IPR052895">
    <property type="entry name" value="HetReg/Transcr_Mod"/>
</dbReference>
<dbReference type="PANTHER" id="PTHR24148:SF73">
    <property type="entry name" value="HET DOMAIN PROTEIN (AFU_ORTHOLOGUE AFUA_8G01020)"/>
    <property type="match status" value="1"/>
</dbReference>
<accession>A0A9P5EXM3</accession>
<gene>
    <name evidence="1" type="ORF">CGCSCA2_v004178</name>
</gene>
<dbReference type="EMBL" id="QPMT01000009">
    <property type="protein sequence ID" value="KAF4861840.1"/>
    <property type="molecule type" value="Genomic_DNA"/>
</dbReference>
<dbReference type="Pfam" id="PF26639">
    <property type="entry name" value="Het-6_barrel"/>
    <property type="match status" value="1"/>
</dbReference>
<protein>
    <submittedName>
        <fullName evidence="1">Heterokaryon incompatibility protein 6, OR allele</fullName>
    </submittedName>
</protein>
<keyword evidence="2" id="KW-1185">Reference proteome</keyword>
<name>A0A9P5EXM3_COLSI</name>
<reference evidence="1" key="1">
    <citation type="submission" date="2019-06" db="EMBL/GenBank/DDBJ databases">
        <authorList>
            <person name="Gan P."/>
            <person name="Shirasu K."/>
        </authorList>
    </citation>
    <scope>NUCLEOTIDE SEQUENCE [LARGE SCALE GENOMIC DNA]</scope>
    <source>
        <strain evidence="1">CAD2</strain>
    </source>
</reference>
<dbReference type="PANTHER" id="PTHR24148">
    <property type="entry name" value="ANKYRIN REPEAT DOMAIN-CONTAINING PROTEIN 39 HOMOLOG-RELATED"/>
    <property type="match status" value="1"/>
</dbReference>
<dbReference type="AlphaFoldDB" id="A0A9P5EXM3"/>